<dbReference type="AlphaFoldDB" id="A0A1I3X5I1"/>
<dbReference type="Proteomes" id="UP000183299">
    <property type="component" value="Unassembled WGS sequence"/>
</dbReference>
<dbReference type="OrthoDB" id="7872115at2"/>
<evidence type="ECO:0000313" key="3">
    <source>
        <dbReference type="Proteomes" id="UP000183299"/>
    </source>
</evidence>
<name>A0A1I3X5I1_9RHOB</name>
<sequence length="74" mass="8203">MTEFSEIIKELGGGPAAVMIVVVSLFAWRVLNWWREDTKENNAQIMKISKEATEGLHASAAAIRSLTEEVKRGS</sequence>
<protein>
    <submittedName>
        <fullName evidence="2">Uncharacterized protein</fullName>
    </submittedName>
</protein>
<organism evidence="2 3">
    <name type="scientific">Celeribacter halophilus</name>
    <dbReference type="NCBI Taxonomy" id="576117"/>
    <lineage>
        <taxon>Bacteria</taxon>
        <taxon>Pseudomonadati</taxon>
        <taxon>Pseudomonadota</taxon>
        <taxon>Alphaproteobacteria</taxon>
        <taxon>Rhodobacterales</taxon>
        <taxon>Roseobacteraceae</taxon>
        <taxon>Celeribacter</taxon>
    </lineage>
</organism>
<accession>A0A1I3X5I1</accession>
<evidence type="ECO:0000256" key="1">
    <source>
        <dbReference type="SAM" id="Phobius"/>
    </source>
</evidence>
<gene>
    <name evidence="2" type="ORF">SAMN04488138_14013</name>
</gene>
<keyword evidence="1" id="KW-1133">Transmembrane helix</keyword>
<evidence type="ECO:0000313" key="2">
    <source>
        <dbReference type="EMBL" id="SFK14863.1"/>
    </source>
</evidence>
<dbReference type="STRING" id="576117.SAMN04488138_14013"/>
<keyword evidence="1" id="KW-0812">Transmembrane</keyword>
<keyword evidence="3" id="KW-1185">Reference proteome</keyword>
<reference evidence="2 3" key="1">
    <citation type="submission" date="2016-10" db="EMBL/GenBank/DDBJ databases">
        <authorList>
            <person name="de Groot N.N."/>
        </authorList>
    </citation>
    <scope>NUCLEOTIDE SEQUENCE [LARGE SCALE GENOMIC DNA]</scope>
    <source>
        <strain evidence="2 3">CGMCC 1.8891</strain>
    </source>
</reference>
<dbReference type="RefSeq" id="WP_066598909.1">
    <property type="nucleotide sequence ID" value="NZ_FORY01000040.1"/>
</dbReference>
<proteinExistence type="predicted"/>
<keyword evidence="1" id="KW-0472">Membrane</keyword>
<feature type="transmembrane region" description="Helical" evidence="1">
    <location>
        <begin position="12"/>
        <end position="31"/>
    </location>
</feature>
<dbReference type="EMBL" id="FORY01000040">
    <property type="protein sequence ID" value="SFK14863.1"/>
    <property type="molecule type" value="Genomic_DNA"/>
</dbReference>
<dbReference type="GeneID" id="98667079"/>